<keyword evidence="1" id="KW-0732">Signal</keyword>
<reference evidence="2 3" key="1">
    <citation type="journal article" date="2011" name="Genome Biol.">
        <title>Comparative genome sequence analysis underscores mycoparasitism as the ancestral life style of Trichoderma.</title>
        <authorList>
            <person name="Kubicek C.P."/>
            <person name="Herrera-Estrella A."/>
            <person name="Seidl-Seiboth V."/>
            <person name="Martinez D.A."/>
            <person name="Druzhinina I.S."/>
            <person name="Thon M."/>
            <person name="Zeilinger S."/>
            <person name="Casas-Flores S."/>
            <person name="Horwitz B.A."/>
            <person name="Mukherjee P.K."/>
            <person name="Mukherjee M."/>
            <person name="Kredics L."/>
            <person name="Alcaraz L.D."/>
            <person name="Aerts A."/>
            <person name="Antal Z."/>
            <person name="Atanasova L."/>
            <person name="Cervantes-Badillo M.G."/>
            <person name="Challacombe J."/>
            <person name="Chertkov O."/>
            <person name="McCluskey K."/>
            <person name="Coulpier F."/>
            <person name="Deshpande N."/>
            <person name="von Doehren H."/>
            <person name="Ebbole D.J."/>
            <person name="Esquivel-Naranjo E.U."/>
            <person name="Fekete E."/>
            <person name="Flipphi M."/>
            <person name="Glaser F."/>
            <person name="Gomez-Rodriguez E.Y."/>
            <person name="Gruber S."/>
            <person name="Han C."/>
            <person name="Henrissat B."/>
            <person name="Hermosa R."/>
            <person name="Hernandez-Onate M."/>
            <person name="Karaffa L."/>
            <person name="Kosti I."/>
            <person name="Le Crom S."/>
            <person name="Lindquist E."/>
            <person name="Lucas S."/>
            <person name="Luebeck M."/>
            <person name="Luebeck P.S."/>
            <person name="Margeot A."/>
            <person name="Metz B."/>
            <person name="Misra M."/>
            <person name="Nevalainen H."/>
            <person name="Omann M."/>
            <person name="Packer N."/>
            <person name="Perrone G."/>
            <person name="Uresti-Rivera E.E."/>
            <person name="Salamov A."/>
            <person name="Schmoll M."/>
            <person name="Seiboth B."/>
            <person name="Shapiro H."/>
            <person name="Sukno S."/>
            <person name="Tamayo-Ramos J.A."/>
            <person name="Tisch D."/>
            <person name="Wiest A."/>
            <person name="Wilkinson H.H."/>
            <person name="Zhang M."/>
            <person name="Coutinho P.M."/>
            <person name="Kenerley C.M."/>
            <person name="Monte E."/>
            <person name="Baker S.E."/>
            <person name="Grigoriev I.V."/>
        </authorList>
    </citation>
    <scope>NUCLEOTIDE SEQUENCE [LARGE SCALE GENOMIC DNA]</scope>
    <source>
        <strain evidence="3">ATCC 20476 / IMI 206040</strain>
    </source>
</reference>
<evidence type="ECO:0000256" key="1">
    <source>
        <dbReference type="SAM" id="SignalP"/>
    </source>
</evidence>
<gene>
    <name evidence="2" type="ORF">TRIATDRAFT_318903</name>
</gene>
<dbReference type="KEGG" id="tatv:25783395"/>
<name>G9NWQ0_HYPAI</name>
<dbReference type="GeneID" id="25783395"/>
<evidence type="ECO:0000313" key="3">
    <source>
        <dbReference type="Proteomes" id="UP000005426"/>
    </source>
</evidence>
<dbReference type="AlphaFoldDB" id="G9NWQ0"/>
<dbReference type="EMBL" id="ABDG02000024">
    <property type="protein sequence ID" value="EHK45401.1"/>
    <property type="molecule type" value="Genomic_DNA"/>
</dbReference>
<sequence length="245" mass="26210">MGAGARIDASGPFGLIRASALLCIASSRLAAALATDRPSRRGQPSISRWLLEPERVKRRCMAGAAILGLRSRAGRRGPVAQWQQPSKRRGVSRPLIGRAKCRCAPQPGQSAARSRLAAGVQSLYPGPLSCAAGIRGAPPKLQSSSILYCTSYLSWQHDFQVAIQSTAVSVRITAASSNQTPAAISRHARITNHQARTSLSLLPLSRLHLFAGLYQMIAETDGFQLASGFSYLSPFPEFCFLLASP</sequence>
<dbReference type="RefSeq" id="XP_013943577.1">
    <property type="nucleotide sequence ID" value="XM_014088102.1"/>
</dbReference>
<dbReference type="Proteomes" id="UP000005426">
    <property type="component" value="Unassembled WGS sequence"/>
</dbReference>
<organism evidence="2 3">
    <name type="scientific">Hypocrea atroviridis (strain ATCC 20476 / IMI 206040)</name>
    <name type="common">Trichoderma atroviride</name>
    <dbReference type="NCBI Taxonomy" id="452589"/>
    <lineage>
        <taxon>Eukaryota</taxon>
        <taxon>Fungi</taxon>
        <taxon>Dikarya</taxon>
        <taxon>Ascomycota</taxon>
        <taxon>Pezizomycotina</taxon>
        <taxon>Sordariomycetes</taxon>
        <taxon>Hypocreomycetidae</taxon>
        <taxon>Hypocreales</taxon>
        <taxon>Hypocreaceae</taxon>
        <taxon>Trichoderma</taxon>
    </lineage>
</organism>
<proteinExistence type="predicted"/>
<comment type="caution">
    <text evidence="2">The sequence shown here is derived from an EMBL/GenBank/DDBJ whole genome shotgun (WGS) entry which is preliminary data.</text>
</comment>
<dbReference type="HOGENOM" id="CLU_1133713_0_0_1"/>
<accession>G9NWQ0</accession>
<evidence type="ECO:0000313" key="2">
    <source>
        <dbReference type="EMBL" id="EHK45401.1"/>
    </source>
</evidence>
<feature type="chain" id="PRO_5003524918" evidence="1">
    <location>
        <begin position="35"/>
        <end position="245"/>
    </location>
</feature>
<feature type="signal peptide" evidence="1">
    <location>
        <begin position="1"/>
        <end position="34"/>
    </location>
</feature>
<protein>
    <submittedName>
        <fullName evidence="2">Uncharacterized protein</fullName>
    </submittedName>
</protein>
<keyword evidence="3" id="KW-1185">Reference proteome</keyword>